<proteinExistence type="predicted"/>
<gene>
    <name evidence="1" type="ORF">B0H17DRAFT_1191030</name>
</gene>
<evidence type="ECO:0000313" key="2">
    <source>
        <dbReference type="Proteomes" id="UP001221757"/>
    </source>
</evidence>
<protein>
    <submittedName>
        <fullName evidence="1">Uncharacterized protein</fullName>
    </submittedName>
</protein>
<accession>A0AAD7H1T4</accession>
<dbReference type="AlphaFoldDB" id="A0AAD7H1T4"/>
<reference evidence="1" key="1">
    <citation type="submission" date="2023-03" db="EMBL/GenBank/DDBJ databases">
        <title>Massive genome expansion in bonnet fungi (Mycena s.s.) driven by repeated elements and novel gene families across ecological guilds.</title>
        <authorList>
            <consortium name="Lawrence Berkeley National Laboratory"/>
            <person name="Harder C.B."/>
            <person name="Miyauchi S."/>
            <person name="Viragh M."/>
            <person name="Kuo A."/>
            <person name="Thoen E."/>
            <person name="Andreopoulos B."/>
            <person name="Lu D."/>
            <person name="Skrede I."/>
            <person name="Drula E."/>
            <person name="Henrissat B."/>
            <person name="Morin E."/>
            <person name="Kohler A."/>
            <person name="Barry K."/>
            <person name="LaButti K."/>
            <person name="Morin E."/>
            <person name="Salamov A."/>
            <person name="Lipzen A."/>
            <person name="Mereny Z."/>
            <person name="Hegedus B."/>
            <person name="Baldrian P."/>
            <person name="Stursova M."/>
            <person name="Weitz H."/>
            <person name="Taylor A."/>
            <person name="Grigoriev I.V."/>
            <person name="Nagy L.G."/>
            <person name="Martin F."/>
            <person name="Kauserud H."/>
        </authorList>
    </citation>
    <scope>NUCLEOTIDE SEQUENCE</scope>
    <source>
        <strain evidence="1">CBHHK067</strain>
    </source>
</reference>
<sequence length="159" mass="17804">MNSDSTAYTNVIGTHFNSSAERCFELFSGHPLDLAHQAAFEAELGPHLRDLTACPIRIPPLDARRKALDIGWDETRLIYGRGIVYPADIHQAIHDDLAASHILKYRRLLVRKLASFFSQDPPHHVATFPGLPPNKAGYYIVMYAGRVDEGYSKTVTWTA</sequence>
<keyword evidence="2" id="KW-1185">Reference proteome</keyword>
<evidence type="ECO:0000313" key="1">
    <source>
        <dbReference type="EMBL" id="KAJ7709884.1"/>
    </source>
</evidence>
<organism evidence="1 2">
    <name type="scientific">Mycena rosella</name>
    <name type="common">Pink bonnet</name>
    <name type="synonym">Agaricus rosellus</name>
    <dbReference type="NCBI Taxonomy" id="1033263"/>
    <lineage>
        <taxon>Eukaryota</taxon>
        <taxon>Fungi</taxon>
        <taxon>Dikarya</taxon>
        <taxon>Basidiomycota</taxon>
        <taxon>Agaricomycotina</taxon>
        <taxon>Agaricomycetes</taxon>
        <taxon>Agaricomycetidae</taxon>
        <taxon>Agaricales</taxon>
        <taxon>Marasmiineae</taxon>
        <taxon>Mycenaceae</taxon>
        <taxon>Mycena</taxon>
    </lineage>
</organism>
<dbReference type="Proteomes" id="UP001221757">
    <property type="component" value="Unassembled WGS sequence"/>
</dbReference>
<comment type="caution">
    <text evidence="1">The sequence shown here is derived from an EMBL/GenBank/DDBJ whole genome shotgun (WGS) entry which is preliminary data.</text>
</comment>
<name>A0AAD7H1T4_MYCRO</name>
<dbReference type="EMBL" id="JARKIE010000002">
    <property type="protein sequence ID" value="KAJ7709884.1"/>
    <property type="molecule type" value="Genomic_DNA"/>
</dbReference>